<evidence type="ECO:0000313" key="4">
    <source>
        <dbReference type="WBParaSite" id="NBR_0001964801-mRNA-1"/>
    </source>
</evidence>
<dbReference type="WBParaSite" id="NBR_0001964801-mRNA-1">
    <property type="protein sequence ID" value="NBR_0001964801-mRNA-1"/>
    <property type="gene ID" value="NBR_0001964801"/>
</dbReference>
<proteinExistence type="predicted"/>
<feature type="domain" description="DUF4708" evidence="1">
    <location>
        <begin position="171"/>
        <end position="249"/>
    </location>
</feature>
<gene>
    <name evidence="2" type="ORF">NBR_LOCUS19649</name>
</gene>
<evidence type="ECO:0000259" key="1">
    <source>
        <dbReference type="Pfam" id="PF15813"/>
    </source>
</evidence>
<dbReference type="EMBL" id="UYSL01024352">
    <property type="protein sequence ID" value="VDL83385.1"/>
    <property type="molecule type" value="Genomic_DNA"/>
</dbReference>
<dbReference type="AlphaFoldDB" id="A0A0N4YQX6"/>
<dbReference type="PANTHER" id="PTHR28495">
    <property type="entry name" value="HYPOTHETICAL PROTEIN LOC100359752"/>
    <property type="match status" value="1"/>
</dbReference>
<evidence type="ECO:0000313" key="2">
    <source>
        <dbReference type="EMBL" id="VDL83385.1"/>
    </source>
</evidence>
<evidence type="ECO:0000313" key="3">
    <source>
        <dbReference type="Proteomes" id="UP000271162"/>
    </source>
</evidence>
<dbReference type="InterPro" id="IPR031643">
    <property type="entry name" value="DUF4708"/>
</dbReference>
<organism evidence="4">
    <name type="scientific">Nippostrongylus brasiliensis</name>
    <name type="common">Rat hookworm</name>
    <dbReference type="NCBI Taxonomy" id="27835"/>
    <lineage>
        <taxon>Eukaryota</taxon>
        <taxon>Metazoa</taxon>
        <taxon>Ecdysozoa</taxon>
        <taxon>Nematoda</taxon>
        <taxon>Chromadorea</taxon>
        <taxon>Rhabditida</taxon>
        <taxon>Rhabditina</taxon>
        <taxon>Rhabditomorpha</taxon>
        <taxon>Strongyloidea</taxon>
        <taxon>Heligmosomidae</taxon>
        <taxon>Nippostrongylus</taxon>
    </lineage>
</organism>
<reference evidence="2 3" key="2">
    <citation type="submission" date="2018-11" db="EMBL/GenBank/DDBJ databases">
        <authorList>
            <consortium name="Pathogen Informatics"/>
        </authorList>
    </citation>
    <scope>NUCLEOTIDE SEQUENCE [LARGE SCALE GENOMIC DNA]</scope>
</reference>
<reference evidence="4" key="1">
    <citation type="submission" date="2017-02" db="UniProtKB">
        <authorList>
            <consortium name="WormBaseParasite"/>
        </authorList>
    </citation>
    <scope>IDENTIFICATION</scope>
</reference>
<dbReference type="Pfam" id="PF15813">
    <property type="entry name" value="DUF4708"/>
    <property type="match status" value="1"/>
</dbReference>
<keyword evidence="3" id="KW-1185">Reference proteome</keyword>
<protein>
    <submittedName>
        <fullName evidence="4">DUF4708 domain-containing protein</fullName>
    </submittedName>
</protein>
<dbReference type="OMA" id="IHRKIPE"/>
<dbReference type="Proteomes" id="UP000271162">
    <property type="component" value="Unassembled WGS sequence"/>
</dbReference>
<dbReference type="PANTHER" id="PTHR28495:SF1">
    <property type="entry name" value="GENE, 17266-RELATED"/>
    <property type="match status" value="1"/>
</dbReference>
<name>A0A0N4YQX6_NIPBR</name>
<dbReference type="STRING" id="27835.A0A0N4YQX6"/>
<sequence>MYKLCTINLDECRVAYLEINQNVDGRSSSPHGIQYKMCRDFFSEFSGSGTLVCPLRQLNQLMVVGRADFIPYAPTFQYWTRKQHVSVKTVDRADSLSVAECVRYGIIVWLESHQYYRCGKALIKGPFLSSSAVRAVMIYFDVHCTSLGEIYLRVSPQTVYLSPLEPWQVESTPPRWVFCLPKLGRGQLVGKHTDLPADSGFDSYAQMRAYWKNCYGYDLPLAAPSMFYDVWFNGIRSSFLYPDFCVLSSEPQPIRFRDECGEVQRSLEQFSEALTSGKHTICGELCNFYPADPSAVGIPVFSECSRRKAIPKTRDPVGAIIDSITSRPSTKRLNETAGGAVQLRGLLMTRKVGILHRKRAIFLIHMLLPQRILDLNQSVDGPSTSIDRVQCLSGRS</sequence>
<accession>A0A0N4YQX6</accession>